<protein>
    <submittedName>
        <fullName evidence="1">Uncharacterized protein</fullName>
    </submittedName>
</protein>
<dbReference type="EMBL" id="CP009530">
    <property type="protein sequence ID" value="AKB57062.1"/>
    <property type="molecule type" value="Genomic_DNA"/>
</dbReference>
<dbReference type="Proteomes" id="UP000033079">
    <property type="component" value="Chromosome"/>
</dbReference>
<dbReference type="AlphaFoldDB" id="A0A0E3R0W3"/>
<name>A0A0E3R0W3_METBA</name>
<organism evidence="1 2">
    <name type="scientific">Methanosarcina barkeri 227</name>
    <dbReference type="NCBI Taxonomy" id="1434106"/>
    <lineage>
        <taxon>Archaea</taxon>
        <taxon>Methanobacteriati</taxon>
        <taxon>Methanobacteriota</taxon>
        <taxon>Stenosarchaea group</taxon>
        <taxon>Methanomicrobia</taxon>
        <taxon>Methanosarcinales</taxon>
        <taxon>Methanosarcinaceae</taxon>
        <taxon>Methanosarcina</taxon>
    </lineage>
</organism>
<reference evidence="1 2" key="1">
    <citation type="submission" date="2014-07" db="EMBL/GenBank/DDBJ databases">
        <title>Methanogenic archaea and the global carbon cycle.</title>
        <authorList>
            <person name="Henriksen J.R."/>
            <person name="Luke J."/>
            <person name="Reinhart S."/>
            <person name="Benedict M.N."/>
            <person name="Youngblut N.D."/>
            <person name="Metcalf M.E."/>
            <person name="Whitaker R.J."/>
            <person name="Metcalf W.W."/>
        </authorList>
    </citation>
    <scope>NUCLEOTIDE SEQUENCE [LARGE SCALE GENOMIC DNA]</scope>
    <source>
        <strain evidence="1 2">227</strain>
    </source>
</reference>
<evidence type="ECO:0000313" key="2">
    <source>
        <dbReference type="Proteomes" id="UP000033079"/>
    </source>
</evidence>
<evidence type="ECO:0000313" key="1">
    <source>
        <dbReference type="EMBL" id="AKB57062.1"/>
    </source>
</evidence>
<proteinExistence type="predicted"/>
<accession>A0A0E3R0W3</accession>
<dbReference type="HOGENOM" id="CLU_2784026_0_0_2"/>
<gene>
    <name evidence="1" type="ORF">MSBR2_0546</name>
</gene>
<dbReference type="KEGG" id="mbar:MSBR2_0546"/>
<sequence length="68" mass="8135">MKSQLSANHANHFSSIWEDPVAFPAKACFKIPLKSFRPVERKISIFLKKEKQEFFRTDKEKQEFFRTD</sequence>